<dbReference type="KEGG" id="simp:C6571_15815"/>
<feature type="domain" description="HTH lysR-type" evidence="5">
    <location>
        <begin position="2"/>
        <end position="59"/>
    </location>
</feature>
<evidence type="ECO:0000313" key="7">
    <source>
        <dbReference type="Proteomes" id="UP000239326"/>
    </source>
</evidence>
<evidence type="ECO:0000256" key="3">
    <source>
        <dbReference type="ARBA" id="ARBA00023125"/>
    </source>
</evidence>
<dbReference type="InterPro" id="IPR000847">
    <property type="entry name" value="LysR_HTH_N"/>
</dbReference>
<keyword evidence="4" id="KW-0804">Transcription</keyword>
<dbReference type="CDD" id="cd08414">
    <property type="entry name" value="PBP2_LTTR_aromatics_like"/>
    <property type="match status" value="1"/>
</dbReference>
<dbReference type="Gene3D" id="1.10.10.10">
    <property type="entry name" value="Winged helix-like DNA-binding domain superfamily/Winged helix DNA-binding domain"/>
    <property type="match status" value="1"/>
</dbReference>
<keyword evidence="7" id="KW-1185">Reference proteome</keyword>
<dbReference type="Gene3D" id="3.40.190.290">
    <property type="match status" value="1"/>
</dbReference>
<evidence type="ECO:0000313" key="6">
    <source>
        <dbReference type="EMBL" id="AVO42563.1"/>
    </source>
</evidence>
<evidence type="ECO:0000256" key="1">
    <source>
        <dbReference type="ARBA" id="ARBA00009437"/>
    </source>
</evidence>
<keyword evidence="3" id="KW-0238">DNA-binding</keyword>
<reference evidence="6 7" key="1">
    <citation type="submission" date="2018-03" db="EMBL/GenBank/DDBJ databases">
        <title>Genome sequencing of Simplicispira sp.</title>
        <authorList>
            <person name="Kim S.-J."/>
            <person name="Heo J."/>
            <person name="Kwon S.-W."/>
        </authorList>
    </citation>
    <scope>NUCLEOTIDE SEQUENCE [LARGE SCALE GENOMIC DNA]</scope>
    <source>
        <strain evidence="6 7">SC1-8</strain>
    </source>
</reference>
<dbReference type="GO" id="GO:0003677">
    <property type="term" value="F:DNA binding"/>
    <property type="evidence" value="ECO:0007669"/>
    <property type="project" value="UniProtKB-KW"/>
</dbReference>
<dbReference type="GO" id="GO:0003700">
    <property type="term" value="F:DNA-binding transcription factor activity"/>
    <property type="evidence" value="ECO:0007669"/>
    <property type="project" value="InterPro"/>
</dbReference>
<gene>
    <name evidence="6" type="ORF">C6571_15815</name>
</gene>
<dbReference type="OrthoDB" id="646694at2"/>
<organism evidence="6 7">
    <name type="scientific">Simplicispira suum</name>
    <dbReference type="NCBI Taxonomy" id="2109915"/>
    <lineage>
        <taxon>Bacteria</taxon>
        <taxon>Pseudomonadati</taxon>
        <taxon>Pseudomonadota</taxon>
        <taxon>Betaproteobacteria</taxon>
        <taxon>Burkholderiales</taxon>
        <taxon>Comamonadaceae</taxon>
        <taxon>Simplicispira</taxon>
    </lineage>
</organism>
<dbReference type="PANTHER" id="PTHR30346:SF0">
    <property type="entry name" value="HCA OPERON TRANSCRIPTIONAL ACTIVATOR HCAR"/>
    <property type="match status" value="1"/>
</dbReference>
<protein>
    <submittedName>
        <fullName evidence="6">LysR family transcriptional regulator</fullName>
    </submittedName>
</protein>
<name>A0A2S0N3Q2_9BURK</name>
<dbReference type="InterPro" id="IPR005119">
    <property type="entry name" value="LysR_subst-bd"/>
</dbReference>
<dbReference type="InterPro" id="IPR036388">
    <property type="entry name" value="WH-like_DNA-bd_sf"/>
</dbReference>
<dbReference type="SUPFAM" id="SSF53850">
    <property type="entry name" value="Periplasmic binding protein-like II"/>
    <property type="match status" value="1"/>
</dbReference>
<accession>A0A2S0N3Q2</accession>
<sequence length="294" mass="32823">MIELRHLRYFIAVAEELNFRRAAERIHIDPTPLSRTIRDLEDHLGVLLILRRPRKLCLTPAGVRLFKESLNLFIRLERAQRVVRATDANHRAPLHIGVADGLAQPRLSQCLARWQAIAPEVPLELSEMRARELAAALCREEVDVGFSFGVPEDARIVQEPVWDYPLIALLPRGHELERQGALGLADLARFPMIVCHADHKPGVRRQIDALLAQCACAPSIAGEARTFMGCVTRIAAGLGVGVTDSGHAETLRRTDVSAVPLQGDLRLHTYVLYKHQRGGLPEAVQRFLTHTRSL</sequence>
<dbReference type="GO" id="GO:0032993">
    <property type="term" value="C:protein-DNA complex"/>
    <property type="evidence" value="ECO:0007669"/>
    <property type="project" value="TreeGrafter"/>
</dbReference>
<evidence type="ECO:0000256" key="2">
    <source>
        <dbReference type="ARBA" id="ARBA00023015"/>
    </source>
</evidence>
<dbReference type="SUPFAM" id="SSF46785">
    <property type="entry name" value="Winged helix' DNA-binding domain"/>
    <property type="match status" value="1"/>
</dbReference>
<comment type="similarity">
    <text evidence="1">Belongs to the LysR transcriptional regulatory family.</text>
</comment>
<dbReference type="Pfam" id="PF00126">
    <property type="entry name" value="HTH_1"/>
    <property type="match status" value="1"/>
</dbReference>
<dbReference type="InterPro" id="IPR036390">
    <property type="entry name" value="WH_DNA-bd_sf"/>
</dbReference>
<dbReference type="FunFam" id="1.10.10.10:FF:000001">
    <property type="entry name" value="LysR family transcriptional regulator"/>
    <property type="match status" value="1"/>
</dbReference>
<dbReference type="EMBL" id="CP027669">
    <property type="protein sequence ID" value="AVO42563.1"/>
    <property type="molecule type" value="Genomic_DNA"/>
</dbReference>
<evidence type="ECO:0000259" key="5">
    <source>
        <dbReference type="PROSITE" id="PS50931"/>
    </source>
</evidence>
<dbReference type="AlphaFoldDB" id="A0A2S0N3Q2"/>
<dbReference type="PANTHER" id="PTHR30346">
    <property type="entry name" value="TRANSCRIPTIONAL DUAL REGULATOR HCAR-RELATED"/>
    <property type="match status" value="1"/>
</dbReference>
<evidence type="ECO:0000256" key="4">
    <source>
        <dbReference type="ARBA" id="ARBA00023163"/>
    </source>
</evidence>
<dbReference type="Proteomes" id="UP000239326">
    <property type="component" value="Chromosome"/>
</dbReference>
<proteinExistence type="inferred from homology"/>
<keyword evidence="2" id="KW-0805">Transcription regulation</keyword>
<dbReference type="Pfam" id="PF03466">
    <property type="entry name" value="LysR_substrate"/>
    <property type="match status" value="1"/>
</dbReference>
<dbReference type="PROSITE" id="PS50931">
    <property type="entry name" value="HTH_LYSR"/>
    <property type="match status" value="1"/>
</dbReference>